<feature type="transmembrane region" description="Helical" evidence="14">
    <location>
        <begin position="7"/>
        <end position="27"/>
    </location>
</feature>
<evidence type="ECO:0000256" key="5">
    <source>
        <dbReference type="ARBA" id="ARBA00022553"/>
    </source>
</evidence>
<dbReference type="Gene3D" id="1.10.1760.20">
    <property type="match status" value="1"/>
</dbReference>
<feature type="domain" description="Histidine kinase/HSP90-like ATPase" evidence="15">
    <location>
        <begin position="461"/>
        <end position="557"/>
    </location>
</feature>
<dbReference type="InterPro" id="IPR029016">
    <property type="entry name" value="GAF-like_dom_sf"/>
</dbReference>
<dbReference type="PANTHER" id="PTHR34220:SF7">
    <property type="entry name" value="SENSOR HISTIDINE KINASE YPDA"/>
    <property type="match status" value="1"/>
</dbReference>
<dbReference type="Gene3D" id="3.30.565.10">
    <property type="entry name" value="Histidine kinase-like ATPase, C-terminal domain"/>
    <property type="match status" value="1"/>
</dbReference>
<evidence type="ECO:0000256" key="7">
    <source>
        <dbReference type="ARBA" id="ARBA00022692"/>
    </source>
</evidence>
<evidence type="ECO:0000256" key="9">
    <source>
        <dbReference type="ARBA" id="ARBA00022777"/>
    </source>
</evidence>
<feature type="domain" description="Signal transduction histidine kinase 5TM receptor LytS transmembrane region" evidence="17">
    <location>
        <begin position="40"/>
        <end position="194"/>
    </location>
</feature>
<evidence type="ECO:0000313" key="19">
    <source>
        <dbReference type="EMBL" id="SDC21059.1"/>
    </source>
</evidence>
<feature type="domain" description="Signal transduction histidine kinase internal region" evidence="16">
    <location>
        <begin position="364"/>
        <end position="442"/>
    </location>
</feature>
<evidence type="ECO:0000313" key="22">
    <source>
        <dbReference type="Proteomes" id="UP000295758"/>
    </source>
</evidence>
<name>A0A1G6JQQ1_9FIRM</name>
<evidence type="ECO:0000256" key="1">
    <source>
        <dbReference type="ARBA" id="ARBA00000085"/>
    </source>
</evidence>
<reference evidence="19 23" key="1">
    <citation type="submission" date="2016-10" db="EMBL/GenBank/DDBJ databases">
        <authorList>
            <person name="Varghese N."/>
            <person name="Submissions S."/>
        </authorList>
    </citation>
    <scope>NUCLEOTIDE SEQUENCE [LARGE SCALE GENOMIC DNA]</scope>
    <source>
        <strain evidence="19 23">WG10</strain>
    </source>
</reference>
<evidence type="ECO:0000256" key="14">
    <source>
        <dbReference type="SAM" id="Phobius"/>
    </source>
</evidence>
<dbReference type="Proteomes" id="UP000324896">
    <property type="component" value="Unassembled WGS sequence"/>
</dbReference>
<comment type="subcellular location">
    <subcellularLocation>
        <location evidence="2">Cell membrane</location>
        <topology evidence="2">Multi-pass membrane protein</topology>
    </subcellularLocation>
</comment>
<dbReference type="PANTHER" id="PTHR34220">
    <property type="entry name" value="SENSOR HISTIDINE KINASE YPDA"/>
    <property type="match status" value="1"/>
</dbReference>
<evidence type="ECO:0000256" key="2">
    <source>
        <dbReference type="ARBA" id="ARBA00004651"/>
    </source>
</evidence>
<evidence type="ECO:0000313" key="18">
    <source>
        <dbReference type="EMBL" id="PXV65154.1"/>
    </source>
</evidence>
<evidence type="ECO:0000313" key="20">
    <source>
        <dbReference type="EMBL" id="TDS31075.1"/>
    </source>
</evidence>
<dbReference type="Pfam" id="PF06580">
    <property type="entry name" value="His_kinase"/>
    <property type="match status" value="1"/>
</dbReference>
<evidence type="ECO:0000256" key="4">
    <source>
        <dbReference type="ARBA" id="ARBA00022475"/>
    </source>
</evidence>
<keyword evidence="9 19" id="KW-0418">Kinase</keyword>
<evidence type="ECO:0000256" key="6">
    <source>
        <dbReference type="ARBA" id="ARBA00022679"/>
    </source>
</evidence>
<dbReference type="Gene3D" id="3.30.450.40">
    <property type="match status" value="1"/>
</dbReference>
<evidence type="ECO:0000256" key="12">
    <source>
        <dbReference type="ARBA" id="ARBA00023012"/>
    </source>
</evidence>
<dbReference type="EC" id="2.7.13.3" evidence="3"/>
<dbReference type="RefSeq" id="WP_110300967.1">
    <property type="nucleotide sequence ID" value="NZ_FMYT01000003.1"/>
</dbReference>
<dbReference type="InterPro" id="IPR050640">
    <property type="entry name" value="Bact_2-comp_sensor_kinase"/>
</dbReference>
<dbReference type="Pfam" id="PF15714">
    <property type="entry name" value="SpoVT_C"/>
    <property type="match status" value="1"/>
</dbReference>
<dbReference type="InterPro" id="IPR010559">
    <property type="entry name" value="Sig_transdc_His_kin_internal"/>
</dbReference>
<evidence type="ECO:0000256" key="13">
    <source>
        <dbReference type="ARBA" id="ARBA00023136"/>
    </source>
</evidence>
<gene>
    <name evidence="20" type="ORF">BY453_11330</name>
    <name evidence="18" type="ORF">C8C78_11528</name>
    <name evidence="19" type="ORF">SAMN04488597_10399</name>
</gene>
<dbReference type="InterPro" id="IPR003594">
    <property type="entry name" value="HATPase_dom"/>
</dbReference>
<keyword evidence="4" id="KW-1003">Cell membrane</keyword>
<dbReference type="GO" id="GO:0005524">
    <property type="term" value="F:ATP binding"/>
    <property type="evidence" value="ECO:0007669"/>
    <property type="project" value="UniProtKB-KW"/>
</dbReference>
<feature type="transmembrane region" description="Helical" evidence="14">
    <location>
        <begin position="140"/>
        <end position="160"/>
    </location>
</feature>
<keyword evidence="12" id="KW-0902">Two-component regulatory system</keyword>
<dbReference type="Pfam" id="PF07694">
    <property type="entry name" value="5TM-5TMR_LYT"/>
    <property type="match status" value="1"/>
</dbReference>
<evidence type="ECO:0000259" key="17">
    <source>
        <dbReference type="Pfam" id="PF07694"/>
    </source>
</evidence>
<dbReference type="SUPFAM" id="SSF55874">
    <property type="entry name" value="ATPase domain of HSP90 chaperone/DNA topoisomerase II/histidine kinase"/>
    <property type="match status" value="1"/>
</dbReference>
<reference evidence="18 21" key="2">
    <citation type="submission" date="2018-04" db="EMBL/GenBank/DDBJ databases">
        <title>Subsurface microbial communities from deep shales in Ohio and West Virginia, USA.</title>
        <authorList>
            <person name="Wrighton K."/>
        </authorList>
    </citation>
    <scope>NUCLEOTIDE SEQUENCE [LARGE SCALE GENOMIC DNA]</scope>
    <source>
        <strain evidence="18 21">MSL28</strain>
    </source>
</reference>
<dbReference type="EMBL" id="SOAA01000013">
    <property type="protein sequence ID" value="TDS31075.1"/>
    <property type="molecule type" value="Genomic_DNA"/>
</dbReference>
<keyword evidence="6" id="KW-0808">Transferase</keyword>
<protein>
    <recommendedName>
        <fullName evidence="3">histidine kinase</fullName>
        <ecNumber evidence="3">2.7.13.3</ecNumber>
    </recommendedName>
</protein>
<evidence type="ECO:0000259" key="16">
    <source>
        <dbReference type="Pfam" id="PF06580"/>
    </source>
</evidence>
<dbReference type="InterPro" id="IPR036890">
    <property type="entry name" value="HATPase_C_sf"/>
</dbReference>
<keyword evidence="10" id="KW-0067">ATP-binding</keyword>
<dbReference type="GO" id="GO:0071555">
    <property type="term" value="P:cell wall organization"/>
    <property type="evidence" value="ECO:0007669"/>
    <property type="project" value="InterPro"/>
</dbReference>
<evidence type="ECO:0000256" key="3">
    <source>
        <dbReference type="ARBA" id="ARBA00012438"/>
    </source>
</evidence>
<accession>A0A1G6JQQ1</accession>
<feature type="transmembrane region" description="Helical" evidence="14">
    <location>
        <begin position="106"/>
        <end position="128"/>
    </location>
</feature>
<sequence length="568" mass="63075">MFNNKILELLFTLFKSMSVIATFAYILSRLSSVKHIFDDNFNKYEKIFLTIFFAVLSITGTFLGIIIMNAYANIRAIGALMGGLLGGPLVGITAGLIAGLHRFSLGGFTALACAIGTTSSGLIGGLFYKKYKNNEIDFKNGFLIGVVALTIEMIIVVLFSRPVSQAVELVKIIGIPMILSNSIGIAIFISILNKVKEDNEKIRAFQAEKVLSIADRSLPLLQNDLNPEAAAEIIKMIKKESQVDAVSLTDKEKVIAFTGTGADHHLAGEKIKTEASRKAIAEKKTILIDSKKNINCKHDSCQLTDAVITPLKIEDSIYGLLKLYRCQQKITVLDIKLAEGIASFLATQIKLAKLSKQAELKSEAELKALQAQINPHFLFNSLNAVAAVCRTKPQQARELLIKLAGIFRRTLKRDVYQITLAEEIDFCKDYLSIEKARLDKRLEVKWEIPFELKDTIIPPFIIQPLIENSIKHGIYPQEKGGKIIISAQKIADKLQVIIEDNGCGISQDKIFEIEKGNNDRIGINNIQERLHSVYGNNAELIIEAKNNKGTRNIINIPSEFLFERRKAN</sequence>
<dbReference type="InterPro" id="IPR011620">
    <property type="entry name" value="Sig_transdc_His_kinase_LytS_TM"/>
</dbReference>
<dbReference type="Pfam" id="PF02518">
    <property type="entry name" value="HATPase_c"/>
    <property type="match status" value="1"/>
</dbReference>
<dbReference type="EMBL" id="QICM01000015">
    <property type="protein sequence ID" value="PXV65154.1"/>
    <property type="molecule type" value="Genomic_DNA"/>
</dbReference>
<feature type="transmembrane region" description="Helical" evidence="14">
    <location>
        <begin position="47"/>
        <end position="67"/>
    </location>
</feature>
<evidence type="ECO:0000313" key="21">
    <source>
        <dbReference type="Proteomes" id="UP000247389"/>
    </source>
</evidence>
<evidence type="ECO:0000256" key="8">
    <source>
        <dbReference type="ARBA" id="ARBA00022741"/>
    </source>
</evidence>
<keyword evidence="11 14" id="KW-1133">Transmembrane helix</keyword>
<dbReference type="EMBL" id="FMYT01000003">
    <property type="protein sequence ID" value="SDC21059.1"/>
    <property type="molecule type" value="Genomic_DNA"/>
</dbReference>
<keyword evidence="5" id="KW-0597">Phosphoprotein</keyword>
<feature type="transmembrane region" description="Helical" evidence="14">
    <location>
        <begin position="172"/>
        <end position="193"/>
    </location>
</feature>
<keyword evidence="7 14" id="KW-0812">Transmembrane</keyword>
<dbReference type="Proteomes" id="UP000247389">
    <property type="component" value="Unassembled WGS sequence"/>
</dbReference>
<organism evidence="19 23">
    <name type="scientific">Halanaerobium congolense</name>
    <dbReference type="NCBI Taxonomy" id="54121"/>
    <lineage>
        <taxon>Bacteria</taxon>
        <taxon>Bacillati</taxon>
        <taxon>Bacillota</taxon>
        <taxon>Clostridia</taxon>
        <taxon>Halanaerobiales</taxon>
        <taxon>Halanaerobiaceae</taxon>
        <taxon>Halanaerobium</taxon>
    </lineage>
</organism>
<dbReference type="Proteomes" id="UP000295758">
    <property type="component" value="Unassembled WGS sequence"/>
</dbReference>
<keyword evidence="8" id="KW-0547">Nucleotide-binding</keyword>
<dbReference type="GO" id="GO:0000155">
    <property type="term" value="F:phosphorelay sensor kinase activity"/>
    <property type="evidence" value="ECO:0007669"/>
    <property type="project" value="InterPro"/>
</dbReference>
<dbReference type="AlphaFoldDB" id="A0A1G6JQQ1"/>
<comment type="catalytic activity">
    <reaction evidence="1">
        <text>ATP + protein L-histidine = ADP + protein N-phospho-L-histidine.</text>
        <dbReference type="EC" id="2.7.13.3"/>
    </reaction>
</comment>
<keyword evidence="13 14" id="KW-0472">Membrane</keyword>
<evidence type="ECO:0000259" key="15">
    <source>
        <dbReference type="Pfam" id="PF02518"/>
    </source>
</evidence>
<dbReference type="GO" id="GO:0005886">
    <property type="term" value="C:plasma membrane"/>
    <property type="evidence" value="ECO:0007669"/>
    <property type="project" value="UniProtKB-SubCell"/>
</dbReference>
<feature type="transmembrane region" description="Helical" evidence="14">
    <location>
        <begin position="79"/>
        <end position="100"/>
    </location>
</feature>
<reference evidence="20 22" key="3">
    <citation type="submission" date="2019-03" db="EMBL/GenBank/DDBJ databases">
        <title>Deep subsurface shale carbon reservoir microbial communities from Ohio and West Virginia, USA.</title>
        <authorList>
            <person name="Wrighton K."/>
        </authorList>
    </citation>
    <scope>NUCLEOTIDE SEQUENCE [LARGE SCALE GENOMIC DNA]</scope>
    <source>
        <strain evidence="20 22">UTICA-S4D12</strain>
    </source>
</reference>
<proteinExistence type="predicted"/>
<evidence type="ECO:0000313" key="23">
    <source>
        <dbReference type="Proteomes" id="UP000324896"/>
    </source>
</evidence>
<evidence type="ECO:0000256" key="10">
    <source>
        <dbReference type="ARBA" id="ARBA00022840"/>
    </source>
</evidence>
<evidence type="ECO:0000256" key="11">
    <source>
        <dbReference type="ARBA" id="ARBA00022989"/>
    </source>
</evidence>